<organism evidence="8 9">
    <name type="scientific">Talaromyces atroroseus</name>
    <dbReference type="NCBI Taxonomy" id="1441469"/>
    <lineage>
        <taxon>Eukaryota</taxon>
        <taxon>Fungi</taxon>
        <taxon>Dikarya</taxon>
        <taxon>Ascomycota</taxon>
        <taxon>Pezizomycotina</taxon>
        <taxon>Eurotiomycetes</taxon>
        <taxon>Eurotiomycetidae</taxon>
        <taxon>Eurotiales</taxon>
        <taxon>Trichocomaceae</taxon>
        <taxon>Talaromyces</taxon>
        <taxon>Talaromyces sect. Trachyspermi</taxon>
    </lineage>
</organism>
<feature type="domain" description="Xylanolytic transcriptional activator regulatory" evidence="7">
    <location>
        <begin position="190"/>
        <end position="338"/>
    </location>
</feature>
<keyword evidence="4" id="KW-0539">Nucleus</keyword>
<dbReference type="GO" id="GO:0005634">
    <property type="term" value="C:nucleus"/>
    <property type="evidence" value="ECO:0007669"/>
    <property type="project" value="UniProtKB-SubCell"/>
</dbReference>
<reference evidence="8 9" key="1">
    <citation type="submission" date="2015-06" db="EMBL/GenBank/DDBJ databases">
        <title>Talaromyces atroroseus IBT 11181 draft genome.</title>
        <authorList>
            <person name="Rasmussen K.B."/>
            <person name="Rasmussen S."/>
            <person name="Petersen B."/>
            <person name="Sicheritz-Ponten T."/>
            <person name="Mortensen U.H."/>
            <person name="Thrane U."/>
        </authorList>
    </citation>
    <scope>NUCLEOTIDE SEQUENCE [LARGE SCALE GENOMIC DNA]</scope>
    <source>
        <strain evidence="8 9">IBT 11181</strain>
    </source>
</reference>
<dbReference type="GeneID" id="31007106"/>
<comment type="subcellular location">
    <subcellularLocation>
        <location evidence="1">Nucleus</location>
    </subcellularLocation>
</comment>
<evidence type="ECO:0000256" key="2">
    <source>
        <dbReference type="ARBA" id="ARBA00023015"/>
    </source>
</evidence>
<sequence length="665" mass="74677">MAGIACSYPPQVRTVRRPKKAQSAIQANARQHDALIERIANLEALLKTHSDAHDGDGDHDHCMADAQDQMKVNEGTANIMASVESVTDDASPADSGRFSPPSMPSNTQQDTVAADEGDQQSEYWRKIEEECASQVFIKMPSTDTDRSHNSEQERQPSSPTDKFANLGFPFHGPTAAPLLSVIQRQVCWRAYLENVDPLLKILHKPTTQAQILLPESHSHTLAPPSRALIQAICLIAVTSMTDASVLARFEKPKDSVTQNCALLTEQALMAANFLQAQDLVTIQALLLFLYYLRCTEDARLNALNGMAVFLAVRAGLNHDSAHSGLPCLEVELRRRTWWQLITLVDHPDNSALEYLPPIIGADTRLPRNVNDSELDFQTVDPSEEQTGFTDTSFCLMQYEVTRTFNQIRYERDRTSSSAQRITAEEAEQRLHSSREGFRHKYFQHSTEEVAIGDFAADVIAMVLAKRRLLTHISLDRNSSGDVLPPHAQDRLFLLAVHVLELSRSLQTNKRNERWRWLSATYFQWSIAAFVVRNLTIRPSNTATKRAWHVIDGILDHWPAPVRESANANKLRALIADATRHREAKSLWSPNHLLGWPGNNNSNKTALPAMTVCPKNMAVPFTWNDTRAHKPQTGLALNPTMMSEDFDFDEELARNVDFGFFSQFSQ</sequence>
<evidence type="ECO:0000313" key="9">
    <source>
        <dbReference type="Proteomes" id="UP000214365"/>
    </source>
</evidence>
<evidence type="ECO:0000313" key="8">
    <source>
        <dbReference type="EMBL" id="OKL57033.1"/>
    </source>
</evidence>
<evidence type="ECO:0000256" key="5">
    <source>
        <dbReference type="SAM" id="Coils"/>
    </source>
</evidence>
<feature type="coiled-coil region" evidence="5">
    <location>
        <begin position="25"/>
        <end position="52"/>
    </location>
</feature>
<evidence type="ECO:0000259" key="7">
    <source>
        <dbReference type="Pfam" id="PF04082"/>
    </source>
</evidence>
<dbReference type="GO" id="GO:0008270">
    <property type="term" value="F:zinc ion binding"/>
    <property type="evidence" value="ECO:0007669"/>
    <property type="project" value="InterPro"/>
</dbReference>
<comment type="caution">
    <text evidence="8">The sequence shown here is derived from an EMBL/GenBank/DDBJ whole genome shotgun (WGS) entry which is preliminary data.</text>
</comment>
<dbReference type="InterPro" id="IPR007219">
    <property type="entry name" value="XnlR_reg_dom"/>
</dbReference>
<protein>
    <recommendedName>
        <fullName evidence="7">Xylanolytic transcriptional activator regulatory domain-containing protein</fullName>
    </recommendedName>
</protein>
<accession>A0A225ADI7</accession>
<gene>
    <name evidence="8" type="ORF">UA08_07350</name>
</gene>
<evidence type="ECO:0000256" key="1">
    <source>
        <dbReference type="ARBA" id="ARBA00004123"/>
    </source>
</evidence>
<feature type="region of interest" description="Disordered" evidence="6">
    <location>
        <begin position="85"/>
        <end position="118"/>
    </location>
</feature>
<name>A0A225ADI7_TALAT</name>
<dbReference type="RefSeq" id="XP_020117154.1">
    <property type="nucleotide sequence ID" value="XM_020262614.1"/>
</dbReference>
<dbReference type="InterPro" id="IPR050613">
    <property type="entry name" value="Sec_Metabolite_Reg"/>
</dbReference>
<dbReference type="GO" id="GO:0003677">
    <property type="term" value="F:DNA binding"/>
    <property type="evidence" value="ECO:0007669"/>
    <property type="project" value="InterPro"/>
</dbReference>
<feature type="compositionally biased region" description="Basic and acidic residues" evidence="6">
    <location>
        <begin position="143"/>
        <end position="154"/>
    </location>
</feature>
<dbReference type="GO" id="GO:0006351">
    <property type="term" value="P:DNA-templated transcription"/>
    <property type="evidence" value="ECO:0007669"/>
    <property type="project" value="InterPro"/>
</dbReference>
<keyword evidence="9" id="KW-1185">Reference proteome</keyword>
<dbReference type="CDD" id="cd12148">
    <property type="entry name" value="fungal_TF_MHR"/>
    <property type="match status" value="1"/>
</dbReference>
<keyword evidence="2" id="KW-0805">Transcription regulation</keyword>
<dbReference type="Pfam" id="PF04082">
    <property type="entry name" value="Fungal_trans"/>
    <property type="match status" value="1"/>
</dbReference>
<dbReference type="STRING" id="1441469.A0A225ADI7"/>
<dbReference type="PANTHER" id="PTHR31001:SF85">
    <property type="entry name" value="ZN(II)2CYS6 TRANSCRIPTION FACTOR (EUROFUNG)"/>
    <property type="match status" value="1"/>
</dbReference>
<dbReference type="Proteomes" id="UP000214365">
    <property type="component" value="Unassembled WGS sequence"/>
</dbReference>
<feature type="region of interest" description="Disordered" evidence="6">
    <location>
        <begin position="140"/>
        <end position="163"/>
    </location>
</feature>
<dbReference type="PANTHER" id="PTHR31001">
    <property type="entry name" value="UNCHARACTERIZED TRANSCRIPTIONAL REGULATORY PROTEIN"/>
    <property type="match status" value="1"/>
</dbReference>
<evidence type="ECO:0000256" key="6">
    <source>
        <dbReference type="SAM" id="MobiDB-lite"/>
    </source>
</evidence>
<keyword evidence="5" id="KW-0175">Coiled coil</keyword>
<proteinExistence type="predicted"/>
<keyword evidence="3" id="KW-0804">Transcription</keyword>
<dbReference type="AlphaFoldDB" id="A0A225ADI7"/>
<evidence type="ECO:0000256" key="3">
    <source>
        <dbReference type="ARBA" id="ARBA00023163"/>
    </source>
</evidence>
<dbReference type="EMBL" id="LFMY01000012">
    <property type="protein sequence ID" value="OKL57033.1"/>
    <property type="molecule type" value="Genomic_DNA"/>
</dbReference>
<evidence type="ECO:0000256" key="4">
    <source>
        <dbReference type="ARBA" id="ARBA00023242"/>
    </source>
</evidence>
<dbReference type="OrthoDB" id="424974at2759"/>